<dbReference type="Proteomes" id="UP000243904">
    <property type="component" value="Chromosome I"/>
</dbReference>
<organism evidence="4 5">
    <name type="scientific">Bradyrhizobium canariense</name>
    <dbReference type="NCBI Taxonomy" id="255045"/>
    <lineage>
        <taxon>Bacteria</taxon>
        <taxon>Pseudomonadati</taxon>
        <taxon>Pseudomonadota</taxon>
        <taxon>Alphaproteobacteria</taxon>
        <taxon>Hyphomicrobiales</taxon>
        <taxon>Nitrobacteraceae</taxon>
        <taxon>Bradyrhizobium</taxon>
    </lineage>
</organism>
<dbReference type="Pfam" id="PF03060">
    <property type="entry name" value="NMO"/>
    <property type="match status" value="2"/>
</dbReference>
<protein>
    <submittedName>
        <fullName evidence="4">Nitronate monooxygenase</fullName>
    </submittedName>
</protein>
<dbReference type="SUPFAM" id="SSF51412">
    <property type="entry name" value="Inosine monophosphate dehydrogenase (IMPDH)"/>
    <property type="match status" value="1"/>
</dbReference>
<dbReference type="PANTHER" id="PTHR32332:SF20">
    <property type="entry name" value="2-NITROPROPANE DIOXYGENASE-LIKE PROTEIN"/>
    <property type="match status" value="1"/>
</dbReference>
<keyword evidence="2" id="KW-0288">FMN</keyword>
<dbReference type="CDD" id="cd04730">
    <property type="entry name" value="NPD_like"/>
    <property type="match status" value="1"/>
</dbReference>
<reference evidence="5" key="1">
    <citation type="submission" date="2016-10" db="EMBL/GenBank/DDBJ databases">
        <authorList>
            <person name="Varghese N."/>
            <person name="Submissions S."/>
        </authorList>
    </citation>
    <scope>NUCLEOTIDE SEQUENCE [LARGE SCALE GENOMIC DNA]</scope>
    <source>
        <strain evidence="5">GAS369</strain>
    </source>
</reference>
<dbReference type="GO" id="GO:0018580">
    <property type="term" value="F:nitronate monooxygenase activity"/>
    <property type="evidence" value="ECO:0007669"/>
    <property type="project" value="InterPro"/>
</dbReference>
<evidence type="ECO:0000313" key="5">
    <source>
        <dbReference type="Proteomes" id="UP000243904"/>
    </source>
</evidence>
<sequence>MPLPQLFQRLGIRSPVFQAPIGAIASAELAAAVAEAGGVGHLACTWRSPDQLRELLLRMRSLTTGPYGANFVLDFPIDERLGIALEHGVPVISFFWGDGTPHLGRVKAAGAVAIQVIGSVDDAKRAADAGFDLIVAQGMEAGGHVRGSLGTMTLVPQVVDAVTPLPVLAGGGIADRRGVKAAVDLGAVGVWVGTRFLAAQEANIHADYLERVLASSGEDTLYSQLFDVGWPNAPLRSLKNATTRSWEAAGRPLPPHRPGEGEIVAKRADGTGIPRYHFGSPTREVVGNAGAMALYAGEAVGLVNSVAPARTIVEELAQGIP</sequence>
<accession>A0A1H1NLL1</accession>
<proteinExistence type="predicted"/>
<dbReference type="EMBL" id="LT629750">
    <property type="protein sequence ID" value="SDR99209.1"/>
    <property type="molecule type" value="Genomic_DNA"/>
</dbReference>
<keyword evidence="3" id="KW-0560">Oxidoreductase</keyword>
<dbReference type="InterPro" id="IPR004136">
    <property type="entry name" value="NMO"/>
</dbReference>
<dbReference type="AlphaFoldDB" id="A0A1H1NLL1"/>
<name>A0A1H1NLL1_9BRAD</name>
<keyword evidence="4" id="KW-0503">Monooxygenase</keyword>
<dbReference type="PANTHER" id="PTHR32332">
    <property type="entry name" value="2-NITROPROPANE DIOXYGENASE"/>
    <property type="match status" value="1"/>
</dbReference>
<dbReference type="RefSeq" id="WP_146686291.1">
    <property type="nucleotide sequence ID" value="NZ_LT629750.1"/>
</dbReference>
<keyword evidence="1" id="KW-0285">Flavoprotein</keyword>
<evidence type="ECO:0000256" key="2">
    <source>
        <dbReference type="ARBA" id="ARBA00022643"/>
    </source>
</evidence>
<gene>
    <name evidence="4" type="ORF">SAMN05444158_0655</name>
</gene>
<evidence type="ECO:0000256" key="1">
    <source>
        <dbReference type="ARBA" id="ARBA00022630"/>
    </source>
</evidence>
<dbReference type="Gene3D" id="3.20.20.70">
    <property type="entry name" value="Aldolase class I"/>
    <property type="match status" value="1"/>
</dbReference>
<evidence type="ECO:0000256" key="3">
    <source>
        <dbReference type="ARBA" id="ARBA00023002"/>
    </source>
</evidence>
<evidence type="ECO:0000313" key="4">
    <source>
        <dbReference type="EMBL" id="SDR99209.1"/>
    </source>
</evidence>
<keyword evidence="5" id="KW-1185">Reference proteome</keyword>
<dbReference type="InterPro" id="IPR013785">
    <property type="entry name" value="Aldolase_TIM"/>
</dbReference>